<feature type="non-terminal residue" evidence="1">
    <location>
        <position position="202"/>
    </location>
</feature>
<organism evidence="1 2">
    <name type="scientific">Candidatus Ornithospirochaeta stercoripullorum</name>
    <dbReference type="NCBI Taxonomy" id="2840899"/>
    <lineage>
        <taxon>Bacteria</taxon>
        <taxon>Pseudomonadati</taxon>
        <taxon>Spirochaetota</taxon>
        <taxon>Spirochaetia</taxon>
        <taxon>Spirochaetales</taxon>
        <taxon>Spirochaetaceae</taxon>
        <taxon>Spirochaetaceae incertae sedis</taxon>
        <taxon>Candidatus Ornithospirochaeta</taxon>
    </lineage>
</organism>
<accession>A0A9D9DZG8</accession>
<evidence type="ECO:0000313" key="1">
    <source>
        <dbReference type="EMBL" id="MBO8435361.1"/>
    </source>
</evidence>
<dbReference type="Proteomes" id="UP000823615">
    <property type="component" value="Unassembled WGS sequence"/>
</dbReference>
<dbReference type="AlphaFoldDB" id="A0A9D9DZG8"/>
<sequence length="202" mass="23067">MCLADDVAFTIAFDGNIERTGFMVRAILGRNDLRIVSVRAEAAMKNLYWHSVRLDILARSDEGALIDIEMQRAFHGWGDLSKRMAAYGSMLGARAFKMGEMYRDADEIIVIFILDDDVAGRGEPRYVYRMMDVKDHTEMEGSNLTFVVANGSYRDNIESVESLFYRDLYERDIGKMRCPEMRAGLEDVKGGEEMIERTYGEL</sequence>
<evidence type="ECO:0000313" key="2">
    <source>
        <dbReference type="Proteomes" id="UP000823615"/>
    </source>
</evidence>
<proteinExistence type="predicted"/>
<reference evidence="1" key="2">
    <citation type="journal article" date="2021" name="PeerJ">
        <title>Extensive microbial diversity within the chicken gut microbiome revealed by metagenomics and culture.</title>
        <authorList>
            <person name="Gilroy R."/>
            <person name="Ravi A."/>
            <person name="Getino M."/>
            <person name="Pursley I."/>
            <person name="Horton D.L."/>
            <person name="Alikhan N.F."/>
            <person name="Baker D."/>
            <person name="Gharbi K."/>
            <person name="Hall N."/>
            <person name="Watson M."/>
            <person name="Adriaenssens E.M."/>
            <person name="Foster-Nyarko E."/>
            <person name="Jarju S."/>
            <person name="Secka A."/>
            <person name="Antonio M."/>
            <person name="Oren A."/>
            <person name="Chaudhuri R.R."/>
            <person name="La Ragione R."/>
            <person name="Hildebrand F."/>
            <person name="Pallen M.J."/>
        </authorList>
    </citation>
    <scope>NUCLEOTIDE SEQUENCE</scope>
    <source>
        <strain evidence="1">7293</strain>
    </source>
</reference>
<name>A0A9D9DZG8_9SPIO</name>
<protein>
    <submittedName>
        <fullName evidence="1">PD-(D/E)XK nuclease family transposase</fullName>
    </submittedName>
</protein>
<comment type="caution">
    <text evidence="1">The sequence shown here is derived from an EMBL/GenBank/DDBJ whole genome shotgun (WGS) entry which is preliminary data.</text>
</comment>
<dbReference type="Pfam" id="PF12784">
    <property type="entry name" value="PDDEXK_2"/>
    <property type="match status" value="1"/>
</dbReference>
<dbReference type="EMBL" id="JADIMT010000002">
    <property type="protein sequence ID" value="MBO8435361.1"/>
    <property type="molecule type" value="Genomic_DNA"/>
</dbReference>
<reference evidence="1" key="1">
    <citation type="submission" date="2020-10" db="EMBL/GenBank/DDBJ databases">
        <authorList>
            <person name="Gilroy R."/>
        </authorList>
    </citation>
    <scope>NUCLEOTIDE SEQUENCE</scope>
    <source>
        <strain evidence="1">7293</strain>
    </source>
</reference>
<gene>
    <name evidence="1" type="ORF">IAA97_00050</name>
</gene>